<organism evidence="2 3">
    <name type="scientific">Aeromicrobium ginsengisoli</name>
    <dbReference type="NCBI Taxonomy" id="363867"/>
    <lineage>
        <taxon>Bacteria</taxon>
        <taxon>Bacillati</taxon>
        <taxon>Actinomycetota</taxon>
        <taxon>Actinomycetes</taxon>
        <taxon>Propionibacteriales</taxon>
        <taxon>Nocardioidaceae</taxon>
        <taxon>Aeromicrobium</taxon>
    </lineage>
</organism>
<feature type="transmembrane region" description="Helical" evidence="1">
    <location>
        <begin position="22"/>
        <end position="47"/>
    </location>
</feature>
<feature type="transmembrane region" description="Helical" evidence="1">
    <location>
        <begin position="59"/>
        <end position="82"/>
    </location>
</feature>
<name>A0A5M4FAT2_9ACTN</name>
<proteinExistence type="predicted"/>
<keyword evidence="1" id="KW-1133">Transmembrane helix</keyword>
<keyword evidence="3" id="KW-1185">Reference proteome</keyword>
<reference evidence="2" key="1">
    <citation type="submission" date="2019-09" db="EMBL/GenBank/DDBJ databases">
        <authorList>
            <person name="Li J."/>
        </authorList>
    </citation>
    <scope>NUCLEOTIDE SEQUENCE [LARGE SCALE GENOMIC DNA]</scope>
    <source>
        <strain evidence="2">JCM 14732</strain>
    </source>
</reference>
<dbReference type="AlphaFoldDB" id="A0A5M4FAT2"/>
<evidence type="ECO:0000313" key="3">
    <source>
        <dbReference type="Proteomes" id="UP000380867"/>
    </source>
</evidence>
<keyword evidence="1" id="KW-0812">Transmembrane</keyword>
<protein>
    <submittedName>
        <fullName evidence="2">Uncharacterized protein</fullName>
    </submittedName>
</protein>
<dbReference type="Proteomes" id="UP000380867">
    <property type="component" value="Unassembled WGS sequence"/>
</dbReference>
<comment type="caution">
    <text evidence="2">The sequence shown here is derived from an EMBL/GenBank/DDBJ whole genome shotgun (WGS) entry which is preliminary data.</text>
</comment>
<keyword evidence="1" id="KW-0472">Membrane</keyword>
<dbReference type="EMBL" id="SDPQ02000003">
    <property type="protein sequence ID" value="KAA1395493.1"/>
    <property type="molecule type" value="Genomic_DNA"/>
</dbReference>
<accession>A0A5M4FAT2</accession>
<dbReference type="RefSeq" id="WP_149690157.1">
    <property type="nucleotide sequence ID" value="NZ_SDPQ02000003.1"/>
</dbReference>
<evidence type="ECO:0000256" key="1">
    <source>
        <dbReference type="SAM" id="Phobius"/>
    </source>
</evidence>
<gene>
    <name evidence="2" type="ORF">ESP70_015155</name>
</gene>
<sequence>MATIHYPLTSVTGHAVHTAGRVAWAVFTRLVAIAAIALAAAAAAGLVDQGPLAGVLPDWTALSVMGSIIVLAVLSIASLGAADHAADAELFDVR</sequence>
<evidence type="ECO:0000313" key="2">
    <source>
        <dbReference type="EMBL" id="KAA1395493.1"/>
    </source>
</evidence>